<dbReference type="Proteomes" id="UP000178526">
    <property type="component" value="Unassembled WGS sequence"/>
</dbReference>
<evidence type="ECO:0000313" key="2">
    <source>
        <dbReference type="EMBL" id="OGL42785.1"/>
    </source>
</evidence>
<sequence>MKISVVIPVYNEKATILDLIKKVESVNLEKEIILVDDCSTDGTREILKSLGDNKYKIFFQERNSGKGAALRTGFDHVTGDIVIVQDADLEYDPNEYGRLIEPILHGKADVVFGSRFLAGPHRVHLFWHYLGNKMLTTLSNIFTNLNLTDMETCYKVFKAEILKSLNLKSNRFGFEPEFTAKIAKRKYRIYEVPISYYGRDYSEGKKITWKDGIIAIWCIIRYRLMD</sequence>
<dbReference type="SUPFAM" id="SSF53448">
    <property type="entry name" value="Nucleotide-diphospho-sugar transferases"/>
    <property type="match status" value="1"/>
</dbReference>
<organism evidence="2 3">
    <name type="scientific">Candidatus Schekmanbacteria bacterium GWA2_38_11</name>
    <dbReference type="NCBI Taxonomy" id="1817876"/>
    <lineage>
        <taxon>Bacteria</taxon>
        <taxon>Candidatus Schekmaniibacteriota</taxon>
    </lineage>
</organism>
<dbReference type="CDD" id="cd04179">
    <property type="entry name" value="DPM_DPG-synthase_like"/>
    <property type="match status" value="1"/>
</dbReference>
<name>A0A1F7RMI0_9BACT</name>
<evidence type="ECO:0000259" key="1">
    <source>
        <dbReference type="Pfam" id="PF00535"/>
    </source>
</evidence>
<dbReference type="PANTHER" id="PTHR48090">
    <property type="entry name" value="UNDECAPRENYL-PHOSPHATE 4-DEOXY-4-FORMAMIDO-L-ARABINOSE TRANSFERASE-RELATED"/>
    <property type="match status" value="1"/>
</dbReference>
<keyword evidence="2" id="KW-0808">Transferase</keyword>
<dbReference type="InterPro" id="IPR029044">
    <property type="entry name" value="Nucleotide-diphossugar_trans"/>
</dbReference>
<dbReference type="InterPro" id="IPR050256">
    <property type="entry name" value="Glycosyltransferase_2"/>
</dbReference>
<dbReference type="EMBL" id="MGDB01000026">
    <property type="protein sequence ID" value="OGL42785.1"/>
    <property type="molecule type" value="Genomic_DNA"/>
</dbReference>
<reference evidence="2 3" key="1">
    <citation type="journal article" date="2016" name="Nat. Commun.">
        <title>Thousands of microbial genomes shed light on interconnected biogeochemical processes in an aquifer system.</title>
        <authorList>
            <person name="Anantharaman K."/>
            <person name="Brown C.T."/>
            <person name="Hug L.A."/>
            <person name="Sharon I."/>
            <person name="Castelle C.J."/>
            <person name="Probst A.J."/>
            <person name="Thomas B.C."/>
            <person name="Singh A."/>
            <person name="Wilkins M.J."/>
            <person name="Karaoz U."/>
            <person name="Brodie E.L."/>
            <person name="Williams K.H."/>
            <person name="Hubbard S.S."/>
            <person name="Banfield J.F."/>
        </authorList>
    </citation>
    <scope>NUCLEOTIDE SEQUENCE [LARGE SCALE GENOMIC DNA]</scope>
</reference>
<dbReference type="GO" id="GO:0016740">
    <property type="term" value="F:transferase activity"/>
    <property type="evidence" value="ECO:0007669"/>
    <property type="project" value="UniProtKB-KW"/>
</dbReference>
<gene>
    <name evidence="2" type="ORF">A2042_09540</name>
</gene>
<comment type="caution">
    <text evidence="2">The sequence shown here is derived from an EMBL/GenBank/DDBJ whole genome shotgun (WGS) entry which is preliminary data.</text>
</comment>
<dbReference type="AlphaFoldDB" id="A0A1F7RMI0"/>
<dbReference type="PANTHER" id="PTHR48090:SF7">
    <property type="entry name" value="RFBJ PROTEIN"/>
    <property type="match status" value="1"/>
</dbReference>
<dbReference type="Pfam" id="PF00535">
    <property type="entry name" value="Glycos_transf_2"/>
    <property type="match status" value="1"/>
</dbReference>
<accession>A0A1F7RMI0</accession>
<dbReference type="InterPro" id="IPR001173">
    <property type="entry name" value="Glyco_trans_2-like"/>
</dbReference>
<feature type="domain" description="Glycosyltransferase 2-like" evidence="1">
    <location>
        <begin position="4"/>
        <end position="164"/>
    </location>
</feature>
<evidence type="ECO:0000313" key="3">
    <source>
        <dbReference type="Proteomes" id="UP000178526"/>
    </source>
</evidence>
<dbReference type="Gene3D" id="3.90.550.10">
    <property type="entry name" value="Spore Coat Polysaccharide Biosynthesis Protein SpsA, Chain A"/>
    <property type="match status" value="1"/>
</dbReference>
<proteinExistence type="predicted"/>
<protein>
    <submittedName>
        <fullName evidence="2">Glycosyl transferase</fullName>
    </submittedName>
</protein>